<feature type="domain" description="Helicase C-terminal" evidence="10">
    <location>
        <begin position="312"/>
        <end position="469"/>
    </location>
</feature>
<accession>R4XAT4</accession>
<dbReference type="EC" id="3.6.4.13" evidence="7"/>
<dbReference type="PROSITE" id="PS51194">
    <property type="entry name" value="HELICASE_CTER"/>
    <property type="match status" value="1"/>
</dbReference>
<dbReference type="GO" id="GO:0003723">
    <property type="term" value="F:RNA binding"/>
    <property type="evidence" value="ECO:0007669"/>
    <property type="project" value="UniProtKB-UniRule"/>
</dbReference>
<keyword evidence="3 6" id="KW-0347">Helicase</keyword>
<dbReference type="SUPFAM" id="SSF52540">
    <property type="entry name" value="P-loop containing nucleoside triphosphate hydrolases"/>
    <property type="match status" value="2"/>
</dbReference>
<dbReference type="Gene3D" id="3.40.50.300">
    <property type="entry name" value="P-loop containing nucleotide triphosphate hydrolases"/>
    <property type="match status" value="2"/>
</dbReference>
<dbReference type="GO" id="GO:0016787">
    <property type="term" value="F:hydrolase activity"/>
    <property type="evidence" value="ECO:0007669"/>
    <property type="project" value="UniProtKB-KW"/>
</dbReference>
<evidence type="ECO:0000256" key="8">
    <source>
        <dbReference type="SAM" id="MobiDB-lite"/>
    </source>
</evidence>
<dbReference type="STRING" id="1097556.R4XAT4"/>
<dbReference type="SMART" id="SM00487">
    <property type="entry name" value="DEXDc"/>
    <property type="match status" value="1"/>
</dbReference>
<name>R4XAT4_TAPDE</name>
<evidence type="ECO:0000256" key="7">
    <source>
        <dbReference type="RuleBase" id="RU365068"/>
    </source>
</evidence>
<reference evidence="11 12" key="1">
    <citation type="journal article" date="2013" name="MBio">
        <title>Genome sequencing of the plant pathogen Taphrina deformans, the causal agent of peach leaf curl.</title>
        <authorList>
            <person name="Cisse O.H."/>
            <person name="Almeida J.M.G.C.F."/>
            <person name="Fonseca A."/>
            <person name="Kumar A.A."/>
            <person name="Salojaervi J."/>
            <person name="Overmyer K."/>
            <person name="Hauser P.M."/>
            <person name="Pagni M."/>
        </authorList>
    </citation>
    <scope>NUCLEOTIDE SEQUENCE [LARGE SCALE GENOMIC DNA]</scope>
    <source>
        <strain evidence="12">PYCC 5710 / ATCC 11124 / CBS 356.35 / IMI 108563 / JCM 9778 / NBRC 8474</strain>
    </source>
</reference>
<keyword evidence="2 6" id="KW-0378">Hydrolase</keyword>
<dbReference type="InterPro" id="IPR001650">
    <property type="entry name" value="Helicase_C-like"/>
</dbReference>
<evidence type="ECO:0000256" key="3">
    <source>
        <dbReference type="ARBA" id="ARBA00022806"/>
    </source>
</evidence>
<dbReference type="PANTHER" id="PTHR24031">
    <property type="entry name" value="RNA HELICASE"/>
    <property type="match status" value="1"/>
</dbReference>
<dbReference type="eggNOG" id="KOG0342">
    <property type="taxonomic scope" value="Eukaryota"/>
</dbReference>
<dbReference type="Pfam" id="PF00270">
    <property type="entry name" value="DEAD"/>
    <property type="match status" value="1"/>
</dbReference>
<dbReference type="SMART" id="SM00490">
    <property type="entry name" value="HELICc"/>
    <property type="match status" value="1"/>
</dbReference>
<sequence>MKSEKNARSSRNRPYSSKKTAQPTTVSGVSQAPVRPSAVQSHDVRPVSVHSAVAAARDLSSNTIPSRRFQDLNGLVDPIILKTITQDLKFDEMMPVQAASLDDLLSKRTDCLVQAKTGTGKTLAFLIPAIQTMINKRTRGISLLVITPTRELAQQIAKEAEGLLQNLPKYRICVAIGGTNKDREERAILSGCDILIATPGRLIDHLSEESIVDRLASLNTLVLDEADRLLDMGFMPSLQQIVRALPDKVKTQRQGMLFSATIAEHVQKVAHLILAKDYKFISTIPEGEVNTHERVPQLLIEVPQFTDVAPALLMSLHHECQENGKDSFKAIIFAPTAAMADWYAAIIEQFKDILPPCSVLHSRVSQSKRTKLTADFKGSKSAILVATDVIARGMDFPDVSHVFQAGVPAERESYIHRLGRTARAGKEGRGIFITTAAESFFPKYVLRDIKFEPITVDYLSFRPKIDDIALRIGDYERPYQAWMGYYKNHLKSLRWDTAQLVQEANRFALEGLQSPEVPALQRKTVGKMGLKGVPGLVLKPNEASNGPPRGGGRAPQNGGGREGPSGGGSGGRGGRSNGGGGRGRGRA</sequence>
<dbReference type="Pfam" id="PF00271">
    <property type="entry name" value="Helicase_C"/>
    <property type="match status" value="1"/>
</dbReference>
<dbReference type="InterPro" id="IPR000629">
    <property type="entry name" value="RNA-helicase_DEAD-box_CS"/>
</dbReference>
<proteinExistence type="inferred from homology"/>
<keyword evidence="1 6" id="KW-0547">Nucleotide-binding</keyword>
<evidence type="ECO:0000259" key="9">
    <source>
        <dbReference type="PROSITE" id="PS51192"/>
    </source>
</evidence>
<organism evidence="11 12">
    <name type="scientific">Taphrina deformans (strain PYCC 5710 / ATCC 11124 / CBS 356.35 / IMI 108563 / JCM 9778 / NBRC 8474)</name>
    <name type="common">Peach leaf curl fungus</name>
    <name type="synonym">Lalaria deformans</name>
    <dbReference type="NCBI Taxonomy" id="1097556"/>
    <lineage>
        <taxon>Eukaryota</taxon>
        <taxon>Fungi</taxon>
        <taxon>Dikarya</taxon>
        <taxon>Ascomycota</taxon>
        <taxon>Taphrinomycotina</taxon>
        <taxon>Taphrinomycetes</taxon>
        <taxon>Taphrinales</taxon>
        <taxon>Taphrinaceae</taxon>
        <taxon>Taphrina</taxon>
    </lineage>
</organism>
<dbReference type="GO" id="GO:0003724">
    <property type="term" value="F:RNA helicase activity"/>
    <property type="evidence" value="ECO:0007669"/>
    <property type="project" value="UniProtKB-EC"/>
</dbReference>
<dbReference type="InterPro" id="IPR011545">
    <property type="entry name" value="DEAD/DEAH_box_helicase_dom"/>
</dbReference>
<dbReference type="PROSITE" id="PS00039">
    <property type="entry name" value="DEAD_ATP_HELICASE"/>
    <property type="match status" value="1"/>
</dbReference>
<dbReference type="Proteomes" id="UP000013776">
    <property type="component" value="Unassembled WGS sequence"/>
</dbReference>
<gene>
    <name evidence="11" type="ORF">TAPDE_002736</name>
</gene>
<dbReference type="PROSITE" id="PS51192">
    <property type="entry name" value="HELICASE_ATP_BIND_1"/>
    <property type="match status" value="1"/>
</dbReference>
<protein>
    <recommendedName>
        <fullName evidence="7">ATP-dependent RNA helicase</fullName>
        <ecNumber evidence="7">3.6.4.13</ecNumber>
    </recommendedName>
</protein>
<dbReference type="AlphaFoldDB" id="R4XAT4"/>
<evidence type="ECO:0000256" key="1">
    <source>
        <dbReference type="ARBA" id="ARBA00022741"/>
    </source>
</evidence>
<dbReference type="VEuPathDB" id="FungiDB:TAPDE_002736"/>
<keyword evidence="5 7" id="KW-0694">RNA-binding</keyword>
<feature type="compositionally biased region" description="Gly residues" evidence="8">
    <location>
        <begin position="548"/>
        <end position="587"/>
    </location>
</feature>
<dbReference type="EMBL" id="CAHR02000094">
    <property type="protein sequence ID" value="CCG82644.1"/>
    <property type="molecule type" value="Genomic_DNA"/>
</dbReference>
<dbReference type="CDD" id="cd18787">
    <property type="entry name" value="SF2_C_DEAD"/>
    <property type="match status" value="1"/>
</dbReference>
<evidence type="ECO:0000259" key="10">
    <source>
        <dbReference type="PROSITE" id="PS51194"/>
    </source>
</evidence>
<comment type="similarity">
    <text evidence="6">Belongs to the DEAD box helicase family.</text>
</comment>
<keyword evidence="4 6" id="KW-0067">ATP-binding</keyword>
<evidence type="ECO:0000313" key="12">
    <source>
        <dbReference type="Proteomes" id="UP000013776"/>
    </source>
</evidence>
<dbReference type="OrthoDB" id="193716at2759"/>
<dbReference type="InterPro" id="IPR014001">
    <property type="entry name" value="Helicase_ATP-bd"/>
</dbReference>
<keyword evidence="12" id="KW-1185">Reference proteome</keyword>
<dbReference type="CDD" id="cd17964">
    <property type="entry name" value="DEADc_MSS116"/>
    <property type="match status" value="1"/>
</dbReference>
<dbReference type="GO" id="GO:0005524">
    <property type="term" value="F:ATP binding"/>
    <property type="evidence" value="ECO:0007669"/>
    <property type="project" value="UniProtKB-UniRule"/>
</dbReference>
<comment type="function">
    <text evidence="7">RNA helicase.</text>
</comment>
<evidence type="ECO:0000256" key="4">
    <source>
        <dbReference type="ARBA" id="ARBA00022840"/>
    </source>
</evidence>
<comment type="catalytic activity">
    <reaction evidence="7">
        <text>ATP + H2O = ADP + phosphate + H(+)</text>
        <dbReference type="Rhea" id="RHEA:13065"/>
        <dbReference type="ChEBI" id="CHEBI:15377"/>
        <dbReference type="ChEBI" id="CHEBI:15378"/>
        <dbReference type="ChEBI" id="CHEBI:30616"/>
        <dbReference type="ChEBI" id="CHEBI:43474"/>
        <dbReference type="ChEBI" id="CHEBI:456216"/>
        <dbReference type="EC" id="3.6.4.13"/>
    </reaction>
</comment>
<comment type="domain">
    <text evidence="7">The Q motif is unique to and characteristic of the DEAD box family of RNA helicases and controls ATP binding and hydrolysis.</text>
</comment>
<evidence type="ECO:0000313" key="11">
    <source>
        <dbReference type="EMBL" id="CCG82644.1"/>
    </source>
</evidence>
<evidence type="ECO:0000256" key="6">
    <source>
        <dbReference type="RuleBase" id="RU000492"/>
    </source>
</evidence>
<feature type="region of interest" description="Disordered" evidence="8">
    <location>
        <begin position="1"/>
        <end position="46"/>
    </location>
</feature>
<feature type="compositionally biased region" description="Polar residues" evidence="8">
    <location>
        <begin position="12"/>
        <end position="30"/>
    </location>
</feature>
<evidence type="ECO:0000256" key="5">
    <source>
        <dbReference type="ARBA" id="ARBA00022884"/>
    </source>
</evidence>
<feature type="domain" description="Helicase ATP-binding" evidence="9">
    <location>
        <begin position="102"/>
        <end position="280"/>
    </location>
</feature>
<evidence type="ECO:0000256" key="2">
    <source>
        <dbReference type="ARBA" id="ARBA00022801"/>
    </source>
</evidence>
<dbReference type="InterPro" id="IPR027417">
    <property type="entry name" value="P-loop_NTPase"/>
</dbReference>
<comment type="caution">
    <text evidence="11">The sequence shown here is derived from an EMBL/GenBank/DDBJ whole genome shotgun (WGS) entry which is preliminary data.</text>
</comment>
<feature type="region of interest" description="Disordered" evidence="8">
    <location>
        <begin position="536"/>
        <end position="587"/>
    </location>
</feature>